<organism evidence="1 2">
    <name type="scientific">Vespula maculifrons</name>
    <name type="common">Eastern yellow jacket</name>
    <name type="synonym">Wasp</name>
    <dbReference type="NCBI Taxonomy" id="7453"/>
    <lineage>
        <taxon>Eukaryota</taxon>
        <taxon>Metazoa</taxon>
        <taxon>Ecdysozoa</taxon>
        <taxon>Arthropoda</taxon>
        <taxon>Hexapoda</taxon>
        <taxon>Insecta</taxon>
        <taxon>Pterygota</taxon>
        <taxon>Neoptera</taxon>
        <taxon>Endopterygota</taxon>
        <taxon>Hymenoptera</taxon>
        <taxon>Apocrita</taxon>
        <taxon>Aculeata</taxon>
        <taxon>Vespoidea</taxon>
        <taxon>Vespidae</taxon>
        <taxon>Vespinae</taxon>
        <taxon>Vespula</taxon>
    </lineage>
</organism>
<name>A0ABD2BCC8_VESMC</name>
<dbReference type="AlphaFoldDB" id="A0ABD2BCC8"/>
<comment type="caution">
    <text evidence="1">The sequence shown here is derived from an EMBL/GenBank/DDBJ whole genome shotgun (WGS) entry which is preliminary data.</text>
</comment>
<evidence type="ECO:0000313" key="2">
    <source>
        <dbReference type="Proteomes" id="UP001607303"/>
    </source>
</evidence>
<protein>
    <submittedName>
        <fullName evidence="1">Uncharacterized protein</fullName>
    </submittedName>
</protein>
<accession>A0ABD2BCC8</accession>
<dbReference type="EMBL" id="JAYRBN010000091">
    <property type="protein sequence ID" value="KAL2730173.1"/>
    <property type="molecule type" value="Genomic_DNA"/>
</dbReference>
<reference evidence="1 2" key="1">
    <citation type="journal article" date="2024" name="Ann. Entomol. Soc. Am.">
        <title>Genomic analyses of the southern and eastern yellowjacket wasps (Hymenoptera: Vespidae) reveal evolutionary signatures of social life.</title>
        <authorList>
            <person name="Catto M.A."/>
            <person name="Caine P.B."/>
            <person name="Orr S.E."/>
            <person name="Hunt B.G."/>
            <person name="Goodisman M.A.D."/>
        </authorList>
    </citation>
    <scope>NUCLEOTIDE SEQUENCE [LARGE SCALE GENOMIC DNA]</scope>
    <source>
        <strain evidence="1">232</strain>
        <tissue evidence="1">Head and thorax</tissue>
    </source>
</reference>
<proteinExistence type="predicted"/>
<sequence length="123" mass="13186">MIWAQPRLNRVAKILRKENSTVQIQRCIYERVEGNRVSSSVRRYERLASRIREGSDVDVGVGVGVGIGVGVGVGVGVTGGEGAAGGAGTGDYEGVRISPIGRNGMRFSLARVKEKDRGDRRES</sequence>
<gene>
    <name evidence="1" type="ORF">V1477_015984</name>
</gene>
<keyword evidence="2" id="KW-1185">Reference proteome</keyword>
<evidence type="ECO:0000313" key="1">
    <source>
        <dbReference type="EMBL" id="KAL2730173.1"/>
    </source>
</evidence>
<dbReference type="Proteomes" id="UP001607303">
    <property type="component" value="Unassembled WGS sequence"/>
</dbReference>